<evidence type="ECO:0000256" key="7">
    <source>
        <dbReference type="ARBA" id="ARBA00023212"/>
    </source>
</evidence>
<name>A0ABD0WD67_UMBPY</name>
<evidence type="ECO:0000256" key="5">
    <source>
        <dbReference type="ARBA" id="ARBA00022846"/>
    </source>
</evidence>
<comment type="subcellular location">
    <subcellularLocation>
        <location evidence="1">Cytoplasm</location>
        <location evidence="1">Cytoskeleton</location>
        <location evidence="1">Flagellum axoneme</location>
    </subcellularLocation>
</comment>
<evidence type="ECO:0000256" key="9">
    <source>
        <dbReference type="ARBA" id="ARBA00032183"/>
    </source>
</evidence>
<gene>
    <name evidence="11" type="ORF">UPYG_G00354180</name>
</gene>
<comment type="similarity">
    <text evidence="2">Belongs to the DRC9 family.</text>
</comment>
<feature type="coiled-coil region" evidence="10">
    <location>
        <begin position="129"/>
        <end position="186"/>
    </location>
</feature>
<organism evidence="11 12">
    <name type="scientific">Umbra pygmaea</name>
    <name type="common">Eastern mudminnow</name>
    <dbReference type="NCBI Taxonomy" id="75934"/>
    <lineage>
        <taxon>Eukaryota</taxon>
        <taxon>Metazoa</taxon>
        <taxon>Chordata</taxon>
        <taxon>Craniata</taxon>
        <taxon>Vertebrata</taxon>
        <taxon>Euteleostomi</taxon>
        <taxon>Actinopterygii</taxon>
        <taxon>Neopterygii</taxon>
        <taxon>Teleostei</taxon>
        <taxon>Protacanthopterygii</taxon>
        <taxon>Esociformes</taxon>
        <taxon>Umbridae</taxon>
        <taxon>Umbra</taxon>
    </lineage>
</organism>
<keyword evidence="12" id="KW-1185">Reference proteome</keyword>
<dbReference type="CDD" id="cd23766">
    <property type="entry name" value="IQCG"/>
    <property type="match status" value="1"/>
</dbReference>
<dbReference type="EMBL" id="JAGEUA010000047">
    <property type="protein sequence ID" value="KAL0961612.1"/>
    <property type="molecule type" value="Genomic_DNA"/>
</dbReference>
<dbReference type="AlphaFoldDB" id="A0ABD0WD67"/>
<evidence type="ECO:0000256" key="1">
    <source>
        <dbReference type="ARBA" id="ARBA00004611"/>
    </source>
</evidence>
<evidence type="ECO:0000256" key="2">
    <source>
        <dbReference type="ARBA" id="ARBA00008222"/>
    </source>
</evidence>
<keyword evidence="10" id="KW-0175">Coiled coil</keyword>
<comment type="caution">
    <text evidence="11">The sequence shown here is derived from an EMBL/GenBank/DDBJ whole genome shotgun (WGS) entry which is preliminary data.</text>
</comment>
<keyword evidence="6" id="KW-0969">Cilium</keyword>
<dbReference type="PANTHER" id="PTHR14871">
    <property type="entry name" value="DYNEIN REGULATORY COMPLEX PROTEIN 9"/>
    <property type="match status" value="1"/>
</dbReference>
<evidence type="ECO:0000313" key="12">
    <source>
        <dbReference type="Proteomes" id="UP001557470"/>
    </source>
</evidence>
<evidence type="ECO:0000256" key="8">
    <source>
        <dbReference type="ARBA" id="ARBA00023273"/>
    </source>
</evidence>
<sequence length="223" mass="26623">MSVCYREEESHQRVKDLQSQLLDIGKEKALELQKRKEMTTHLKDQLQEIKFKTGMERKYVNSSAELLVYQGRKHNANSEKELEDEIKLLHERLRKERRVHLKMETFLKELQTSMEEKLEVWSVRCDTDMEDKQQEINLLKNKKANNLSQLQELAKKYRESEQVIIEDRMEKEAIRKQQEKKTMEQDAATKVQSWWRGTLVRRGLGLHMKGKKPKVGKMGKKKK</sequence>
<dbReference type="PANTHER" id="PTHR14871:SF1">
    <property type="entry name" value="DYNEIN REGULATORY COMPLEX PROTEIN 9"/>
    <property type="match status" value="1"/>
</dbReference>
<dbReference type="SMART" id="SM00015">
    <property type="entry name" value="IQ"/>
    <property type="match status" value="1"/>
</dbReference>
<keyword evidence="4" id="KW-0963">Cytoplasm</keyword>
<dbReference type="InterPro" id="IPR000048">
    <property type="entry name" value="IQ_motif_EF-hand-BS"/>
</dbReference>
<evidence type="ECO:0000256" key="6">
    <source>
        <dbReference type="ARBA" id="ARBA00023069"/>
    </source>
</evidence>
<protein>
    <recommendedName>
        <fullName evidence="3">Dynein regulatory complex protein 9</fullName>
    </recommendedName>
    <alternativeName>
        <fullName evidence="9">IQ domain-containing protein G</fullName>
    </alternativeName>
</protein>
<accession>A0ABD0WD67</accession>
<keyword evidence="8" id="KW-0966">Cell projection</keyword>
<dbReference type="InterPro" id="IPR042618">
    <property type="entry name" value="IQCG"/>
</dbReference>
<keyword evidence="5" id="KW-0282">Flagellum</keyword>
<dbReference type="Pfam" id="PF00612">
    <property type="entry name" value="IQ"/>
    <property type="match status" value="1"/>
</dbReference>
<proteinExistence type="inferred from homology"/>
<dbReference type="Proteomes" id="UP001557470">
    <property type="component" value="Unassembled WGS sequence"/>
</dbReference>
<keyword evidence="7" id="KW-0206">Cytoskeleton</keyword>
<evidence type="ECO:0000256" key="10">
    <source>
        <dbReference type="SAM" id="Coils"/>
    </source>
</evidence>
<evidence type="ECO:0000256" key="3">
    <source>
        <dbReference type="ARBA" id="ARBA00013738"/>
    </source>
</evidence>
<evidence type="ECO:0000313" key="11">
    <source>
        <dbReference type="EMBL" id="KAL0961612.1"/>
    </source>
</evidence>
<evidence type="ECO:0000256" key="4">
    <source>
        <dbReference type="ARBA" id="ARBA00022490"/>
    </source>
</evidence>
<reference evidence="11 12" key="1">
    <citation type="submission" date="2024-06" db="EMBL/GenBank/DDBJ databases">
        <authorList>
            <person name="Pan Q."/>
            <person name="Wen M."/>
            <person name="Jouanno E."/>
            <person name="Zahm M."/>
            <person name="Klopp C."/>
            <person name="Cabau C."/>
            <person name="Louis A."/>
            <person name="Berthelot C."/>
            <person name="Parey E."/>
            <person name="Roest Crollius H."/>
            <person name="Montfort J."/>
            <person name="Robinson-Rechavi M."/>
            <person name="Bouchez O."/>
            <person name="Lampietro C."/>
            <person name="Lopez Roques C."/>
            <person name="Donnadieu C."/>
            <person name="Postlethwait J."/>
            <person name="Bobe J."/>
            <person name="Verreycken H."/>
            <person name="Guiguen Y."/>
        </authorList>
    </citation>
    <scope>NUCLEOTIDE SEQUENCE [LARGE SCALE GENOMIC DNA]</scope>
    <source>
        <strain evidence="11">Up_M1</strain>
        <tissue evidence="11">Testis</tissue>
    </source>
</reference>
<dbReference type="PROSITE" id="PS50096">
    <property type="entry name" value="IQ"/>
    <property type="match status" value="1"/>
</dbReference>